<dbReference type="PANTHER" id="PTHR44390">
    <property type="entry name" value="CENTROSOMAL PROTEIN OF 41 KDA"/>
    <property type="match status" value="1"/>
</dbReference>
<evidence type="ECO:0000256" key="1">
    <source>
        <dbReference type="ARBA" id="ARBA00004120"/>
    </source>
</evidence>
<keyword evidence="14" id="KW-1185">Reference proteome</keyword>
<evidence type="ECO:0000256" key="3">
    <source>
        <dbReference type="ARBA" id="ARBA00022448"/>
    </source>
</evidence>
<dbReference type="CDD" id="cd00158">
    <property type="entry name" value="RHOD"/>
    <property type="match status" value="1"/>
</dbReference>
<evidence type="ECO:0000256" key="9">
    <source>
        <dbReference type="ARBA" id="ARBA00023273"/>
    </source>
</evidence>
<evidence type="ECO:0000313" key="14">
    <source>
        <dbReference type="Proteomes" id="UP001515480"/>
    </source>
</evidence>
<dbReference type="GO" id="GO:0060271">
    <property type="term" value="P:cilium assembly"/>
    <property type="evidence" value="ECO:0007669"/>
    <property type="project" value="TreeGrafter"/>
</dbReference>
<dbReference type="GO" id="GO:0015031">
    <property type="term" value="P:protein transport"/>
    <property type="evidence" value="ECO:0007669"/>
    <property type="project" value="UniProtKB-KW"/>
</dbReference>
<reference evidence="13 14" key="1">
    <citation type="journal article" date="2024" name="Science">
        <title>Giant polyketide synthase enzymes in the biosynthesis of giant marine polyether toxins.</title>
        <authorList>
            <person name="Fallon T.R."/>
            <person name="Shende V.V."/>
            <person name="Wierzbicki I.H."/>
            <person name="Pendleton A.L."/>
            <person name="Watervoot N.F."/>
            <person name="Auber R.P."/>
            <person name="Gonzalez D.J."/>
            <person name="Wisecaver J.H."/>
            <person name="Moore B.S."/>
        </authorList>
    </citation>
    <scope>NUCLEOTIDE SEQUENCE [LARGE SCALE GENOMIC DNA]</scope>
    <source>
        <strain evidence="13 14">12B1</strain>
    </source>
</reference>
<dbReference type="GO" id="GO:0036064">
    <property type="term" value="C:ciliary basal body"/>
    <property type="evidence" value="ECO:0007669"/>
    <property type="project" value="TreeGrafter"/>
</dbReference>
<evidence type="ECO:0000256" key="7">
    <source>
        <dbReference type="ARBA" id="ARBA00023069"/>
    </source>
</evidence>
<name>A0AB34IVX2_PRYPA</name>
<dbReference type="InterPro" id="IPR001763">
    <property type="entry name" value="Rhodanese-like_dom"/>
</dbReference>
<dbReference type="PANTHER" id="PTHR44390:SF1">
    <property type="entry name" value="CENTROSOMAL PROTEIN OF 41 KDA"/>
    <property type="match status" value="1"/>
</dbReference>
<dbReference type="SUPFAM" id="SSF52821">
    <property type="entry name" value="Rhodanese/Cell cycle control phosphatase"/>
    <property type="match status" value="1"/>
</dbReference>
<evidence type="ECO:0000256" key="8">
    <source>
        <dbReference type="ARBA" id="ARBA00023212"/>
    </source>
</evidence>
<keyword evidence="3" id="KW-0813">Transport</keyword>
<organism evidence="13 14">
    <name type="scientific">Prymnesium parvum</name>
    <name type="common">Toxic golden alga</name>
    <dbReference type="NCBI Taxonomy" id="97485"/>
    <lineage>
        <taxon>Eukaryota</taxon>
        <taxon>Haptista</taxon>
        <taxon>Haptophyta</taxon>
        <taxon>Prymnesiophyceae</taxon>
        <taxon>Prymnesiales</taxon>
        <taxon>Prymnesiaceae</taxon>
        <taxon>Prymnesium</taxon>
    </lineage>
</organism>
<accession>A0AB34IVX2</accession>
<keyword evidence="9" id="KW-0966">Cell projection</keyword>
<keyword evidence="7" id="KW-0969">Cilium</keyword>
<dbReference type="InterPro" id="IPR051889">
    <property type="entry name" value="CEP41"/>
</dbReference>
<evidence type="ECO:0000313" key="13">
    <source>
        <dbReference type="EMBL" id="KAL1507403.1"/>
    </source>
</evidence>
<feature type="region of interest" description="Disordered" evidence="11">
    <location>
        <begin position="226"/>
        <end position="274"/>
    </location>
</feature>
<dbReference type="GO" id="GO:0005813">
    <property type="term" value="C:centrosome"/>
    <property type="evidence" value="ECO:0007669"/>
    <property type="project" value="UniProtKB-SubCell"/>
</dbReference>
<keyword evidence="6" id="KW-0653">Protein transport</keyword>
<protein>
    <recommendedName>
        <fullName evidence="12">Rhodanese domain-containing protein</fullName>
    </recommendedName>
</protein>
<sequence>MIRPMGNQKALDKRVPSNPRYANVSSKLNTGPNMRKILSQYEGTSGPNARNKKLDEFFVRLKPSTLGRLVEPLLQAEESIYRLANDDAGSVVSVVDSSATNDGASGNLLILDLRSFERFDECHIYGAKHYDTRELSKATNNFPRDVYFYKGPVDGDKMIVIYDEDGKTAPAVGNAFVEKGIENTYVLNGGFLGACAGCPSILMGQPPSPDELPALMHRAGLKMSATGSVCGRGGPPGTAASVSGMSHASARTQQTSLSGFVPSESGRADSKPWK</sequence>
<evidence type="ECO:0000256" key="5">
    <source>
        <dbReference type="ARBA" id="ARBA00022794"/>
    </source>
</evidence>
<evidence type="ECO:0000256" key="4">
    <source>
        <dbReference type="ARBA" id="ARBA00022490"/>
    </source>
</evidence>
<gene>
    <name evidence="13" type="ORF">AB1Y20_008245</name>
</gene>
<dbReference type="Proteomes" id="UP001515480">
    <property type="component" value="Unassembled WGS sequence"/>
</dbReference>
<comment type="subcellular location">
    <subcellularLocation>
        <location evidence="1">Cytoplasm</location>
        <location evidence="1">Cytoskeleton</location>
        <location evidence="1">Cilium basal body</location>
    </subcellularLocation>
    <subcellularLocation>
        <location evidence="2">Cytoplasm</location>
        <location evidence="2">Cytoskeleton</location>
        <location evidence="2">Microtubule organizing center</location>
        <location evidence="2">Centrosome</location>
    </subcellularLocation>
</comment>
<feature type="compositionally biased region" description="Polar residues" evidence="11">
    <location>
        <begin position="240"/>
        <end position="258"/>
    </location>
</feature>
<dbReference type="PROSITE" id="PS50206">
    <property type="entry name" value="RHODANESE_3"/>
    <property type="match status" value="1"/>
</dbReference>
<dbReference type="EMBL" id="JBGBPQ010000018">
    <property type="protein sequence ID" value="KAL1507403.1"/>
    <property type="molecule type" value="Genomic_DNA"/>
</dbReference>
<keyword evidence="5" id="KW-0970">Cilium biogenesis/degradation</keyword>
<dbReference type="Gene3D" id="3.40.250.10">
    <property type="entry name" value="Rhodanese-like domain"/>
    <property type="match status" value="1"/>
</dbReference>
<dbReference type="Pfam" id="PF00581">
    <property type="entry name" value="Rhodanese"/>
    <property type="match status" value="1"/>
</dbReference>
<dbReference type="SMART" id="SM00450">
    <property type="entry name" value="RHOD"/>
    <property type="match status" value="1"/>
</dbReference>
<keyword evidence="4" id="KW-0963">Cytoplasm</keyword>
<feature type="region of interest" description="Disordered" evidence="11">
    <location>
        <begin position="1"/>
        <end position="29"/>
    </location>
</feature>
<comment type="similarity">
    <text evidence="10">Belongs to the CEP41 family.</text>
</comment>
<feature type="domain" description="Rhodanese" evidence="12">
    <location>
        <begin position="104"/>
        <end position="196"/>
    </location>
</feature>
<dbReference type="InterPro" id="IPR036873">
    <property type="entry name" value="Rhodanese-like_dom_sf"/>
</dbReference>
<evidence type="ECO:0000256" key="2">
    <source>
        <dbReference type="ARBA" id="ARBA00004300"/>
    </source>
</evidence>
<evidence type="ECO:0000256" key="11">
    <source>
        <dbReference type="SAM" id="MobiDB-lite"/>
    </source>
</evidence>
<evidence type="ECO:0000259" key="12">
    <source>
        <dbReference type="PROSITE" id="PS50206"/>
    </source>
</evidence>
<evidence type="ECO:0000256" key="6">
    <source>
        <dbReference type="ARBA" id="ARBA00022927"/>
    </source>
</evidence>
<keyword evidence="8" id="KW-0206">Cytoskeleton</keyword>
<dbReference type="AlphaFoldDB" id="A0AB34IVX2"/>
<evidence type="ECO:0000256" key="10">
    <source>
        <dbReference type="ARBA" id="ARBA00038465"/>
    </source>
</evidence>
<comment type="caution">
    <text evidence="13">The sequence shown here is derived from an EMBL/GenBank/DDBJ whole genome shotgun (WGS) entry which is preliminary data.</text>
</comment>
<proteinExistence type="inferred from homology"/>